<dbReference type="InterPro" id="IPR029190">
    <property type="entry name" value="Rrp14/SURF6_C"/>
</dbReference>
<dbReference type="GO" id="GO:0042273">
    <property type="term" value="P:ribosomal large subunit biogenesis"/>
    <property type="evidence" value="ECO:0007669"/>
    <property type="project" value="TreeGrafter"/>
</dbReference>
<dbReference type="AlphaFoldDB" id="J7S8A6"/>
<evidence type="ECO:0000256" key="2">
    <source>
        <dbReference type="ARBA" id="ARBA00005904"/>
    </source>
</evidence>
<dbReference type="Proteomes" id="UP000006310">
    <property type="component" value="Chromosome 8"/>
</dbReference>
<feature type="compositionally biased region" description="Basic residues" evidence="4">
    <location>
        <begin position="210"/>
        <end position="220"/>
    </location>
</feature>
<feature type="compositionally biased region" description="Basic and acidic residues" evidence="4">
    <location>
        <begin position="35"/>
        <end position="57"/>
    </location>
</feature>
<dbReference type="RefSeq" id="XP_022465694.1">
    <property type="nucleotide sequence ID" value="XM_022609282.1"/>
</dbReference>
<dbReference type="GO" id="GO:0003677">
    <property type="term" value="F:DNA binding"/>
    <property type="evidence" value="ECO:0007669"/>
    <property type="project" value="TreeGrafter"/>
</dbReference>
<evidence type="ECO:0000313" key="8">
    <source>
        <dbReference type="Proteomes" id="UP000006310"/>
    </source>
</evidence>
<evidence type="ECO:0000256" key="1">
    <source>
        <dbReference type="ARBA" id="ARBA00004123"/>
    </source>
</evidence>
<dbReference type="OMA" id="QKKRTDN"/>
<dbReference type="HOGENOM" id="CLU_018300_0_0_1"/>
<dbReference type="GeneID" id="34527181"/>
<feature type="region of interest" description="Disordered" evidence="4">
    <location>
        <begin position="35"/>
        <end position="58"/>
    </location>
</feature>
<dbReference type="STRING" id="1071383.J7S8A6"/>
<proteinExistence type="inferred from homology"/>
<dbReference type="InterPro" id="IPR029188">
    <property type="entry name" value="Rrp14_N"/>
</dbReference>
<protein>
    <recommendedName>
        <fullName evidence="9">Ribosomal RNA-processing protein 14/surfeit locus protein 6 C-terminal domain-containing protein</fullName>
    </recommendedName>
</protein>
<accession>J7S8A6</accession>
<evidence type="ECO:0000256" key="4">
    <source>
        <dbReference type="SAM" id="MobiDB-lite"/>
    </source>
</evidence>
<dbReference type="PANTHER" id="PTHR14369:SF0">
    <property type="entry name" value="SURFEIT LOCUS PROTEIN 6"/>
    <property type="match status" value="1"/>
</dbReference>
<dbReference type="Pfam" id="PF15459">
    <property type="entry name" value="RRP14"/>
    <property type="match status" value="1"/>
</dbReference>
<dbReference type="GO" id="GO:0005730">
    <property type="term" value="C:nucleolus"/>
    <property type="evidence" value="ECO:0007669"/>
    <property type="project" value="TreeGrafter"/>
</dbReference>
<dbReference type="KEGG" id="kng:KNAG_0H00330"/>
<evidence type="ECO:0008006" key="9">
    <source>
        <dbReference type="Google" id="ProtNLM"/>
    </source>
</evidence>
<evidence type="ECO:0000256" key="3">
    <source>
        <dbReference type="ARBA" id="ARBA00023242"/>
    </source>
</evidence>
<dbReference type="PANTHER" id="PTHR14369">
    <property type="entry name" value="SURFEIT LOCUS PROTEIN 6"/>
    <property type="match status" value="1"/>
</dbReference>
<comment type="similarity">
    <text evidence="2">Belongs to the SURF6 family.</text>
</comment>
<feature type="domain" description="Ribosomal RNA-processing protein 14/surfeit locus protein 6 C-terminal" evidence="5">
    <location>
        <begin position="211"/>
        <end position="391"/>
    </location>
</feature>
<reference evidence="8" key="2">
    <citation type="submission" date="2012-08" db="EMBL/GenBank/DDBJ databases">
        <title>Genome sequence of Kazachstania naganishii.</title>
        <authorList>
            <person name="Gordon J.L."/>
            <person name="Armisen D."/>
            <person name="Proux-Wera E."/>
            <person name="OhEigeartaigh S.S."/>
            <person name="Byrne K.P."/>
            <person name="Wolfe K.H."/>
        </authorList>
    </citation>
    <scope>NUCLEOTIDE SEQUENCE [LARGE SCALE GENOMIC DNA]</scope>
    <source>
        <strain evidence="8">ATCC MYA-139 / BCRC 22969 / CBS 8797 / CCRC 22969 / KCTC 17520 / NBRC 10181 / NCYC 3082</strain>
    </source>
</reference>
<keyword evidence="3" id="KW-0539">Nucleus</keyword>
<feature type="compositionally biased region" description="Basic and acidic residues" evidence="4">
    <location>
        <begin position="132"/>
        <end position="154"/>
    </location>
</feature>
<keyword evidence="8" id="KW-1185">Reference proteome</keyword>
<dbReference type="OrthoDB" id="444809at2759"/>
<dbReference type="GO" id="GO:0003723">
    <property type="term" value="F:RNA binding"/>
    <property type="evidence" value="ECO:0007669"/>
    <property type="project" value="TreeGrafter"/>
</dbReference>
<dbReference type="InterPro" id="IPR007019">
    <property type="entry name" value="SURF6"/>
</dbReference>
<evidence type="ECO:0000259" key="6">
    <source>
        <dbReference type="Pfam" id="PF15459"/>
    </source>
</evidence>
<feature type="compositionally biased region" description="Basic and acidic residues" evidence="4">
    <location>
        <begin position="352"/>
        <end position="386"/>
    </location>
</feature>
<feature type="region of interest" description="Disordered" evidence="4">
    <location>
        <begin position="71"/>
        <end position="248"/>
    </location>
</feature>
<evidence type="ECO:0000259" key="5">
    <source>
        <dbReference type="Pfam" id="PF04935"/>
    </source>
</evidence>
<reference evidence="7 8" key="1">
    <citation type="journal article" date="2011" name="Proc. Natl. Acad. Sci. U.S.A.">
        <title>Evolutionary erosion of yeast sex chromosomes by mating-type switching accidents.</title>
        <authorList>
            <person name="Gordon J.L."/>
            <person name="Armisen D."/>
            <person name="Proux-Wera E."/>
            <person name="Oheigeartaigh S.S."/>
            <person name="Byrne K.P."/>
            <person name="Wolfe K.H."/>
        </authorList>
    </citation>
    <scope>NUCLEOTIDE SEQUENCE [LARGE SCALE GENOMIC DNA]</scope>
    <source>
        <strain evidence="8">ATCC MYA-139 / BCRC 22969 / CBS 8797 / CCRC 22969 / KCTC 17520 / NBRC 10181 / NCYC 3082</strain>
    </source>
</reference>
<dbReference type="EMBL" id="HE978321">
    <property type="protein sequence ID" value="CCK71449.1"/>
    <property type="molecule type" value="Genomic_DNA"/>
</dbReference>
<sequence>MSQSLEQRLRENARAFDGLLSLIPAKLYYDEDTAEQWKAKRKTRDEARGDRVKKLDPDLQEDATALEVMEKRQRDALPVRLPGEAAKQAAKKAAEAEAEGETADSAESASEHEEARQNISVVFDDEGNEVGTDGRRERKSEPESESLESKEATPDAKPAASASASAQSKRNLEELRSKLQSKIQQMKNKRRAPGSQAEGAPASREQILSLRKRKAELRKRKIEEVEDSDSESEKSDSDADGDAQGGVDTTGVMFQNIMFNDGERATSDLQKLRRKLARKGKGPANNDIRAHLKLVEDQKAKLKGKDELDQIKQLEKSKWQKAMLQAEGIKLKDDEKLLRKSLKRKEAKKRKSALEWSERQRAVQQNKSDRAQRREENLKIRKDNKGVKRSKQQKMKRKFKSTVAPKKRAGFEGRLKRK</sequence>
<comment type="subcellular location">
    <subcellularLocation>
        <location evidence="1">Nucleus</location>
    </subcellularLocation>
</comment>
<feature type="compositionally biased region" description="Basic residues" evidence="4">
    <location>
        <begin position="342"/>
        <end position="351"/>
    </location>
</feature>
<organism evidence="7 8">
    <name type="scientific">Huiozyma naganishii (strain ATCC MYA-139 / BCRC 22969 / CBS 8797 / KCTC 17520 / NBRC 10181 / NCYC 3082 / Yp74L-3)</name>
    <name type="common">Yeast</name>
    <name type="synonym">Kazachstania naganishii</name>
    <dbReference type="NCBI Taxonomy" id="1071383"/>
    <lineage>
        <taxon>Eukaryota</taxon>
        <taxon>Fungi</taxon>
        <taxon>Dikarya</taxon>
        <taxon>Ascomycota</taxon>
        <taxon>Saccharomycotina</taxon>
        <taxon>Saccharomycetes</taxon>
        <taxon>Saccharomycetales</taxon>
        <taxon>Saccharomycetaceae</taxon>
        <taxon>Huiozyma</taxon>
    </lineage>
</organism>
<dbReference type="GO" id="GO:0042274">
    <property type="term" value="P:ribosomal small subunit biogenesis"/>
    <property type="evidence" value="ECO:0007669"/>
    <property type="project" value="TreeGrafter"/>
</dbReference>
<name>J7S8A6_HUIN7</name>
<gene>
    <name evidence="7" type="primary">KNAG0H00330</name>
    <name evidence="7" type="ordered locus">KNAG_0H00330</name>
</gene>
<feature type="compositionally biased region" description="Basic residues" evidence="4">
    <location>
        <begin position="387"/>
        <end position="408"/>
    </location>
</feature>
<feature type="domain" description="Ribosomal RNA-processing protein 14 N-terminal" evidence="6">
    <location>
        <begin position="8"/>
        <end position="58"/>
    </location>
</feature>
<evidence type="ECO:0000313" key="7">
    <source>
        <dbReference type="EMBL" id="CCK71449.1"/>
    </source>
</evidence>
<feature type="compositionally biased region" description="Basic and acidic residues" evidence="4">
    <location>
        <begin position="409"/>
        <end position="418"/>
    </location>
</feature>
<feature type="region of interest" description="Disordered" evidence="4">
    <location>
        <begin position="342"/>
        <end position="418"/>
    </location>
</feature>
<dbReference type="Pfam" id="PF04935">
    <property type="entry name" value="SURF6"/>
    <property type="match status" value="1"/>
</dbReference>
<dbReference type="eggNOG" id="KOG2885">
    <property type="taxonomic scope" value="Eukaryota"/>
</dbReference>